<evidence type="ECO:0000313" key="8">
    <source>
        <dbReference type="Proteomes" id="UP000236742"/>
    </source>
</evidence>
<evidence type="ECO:0000256" key="3">
    <source>
        <dbReference type="ARBA" id="ARBA00023004"/>
    </source>
</evidence>
<dbReference type="GO" id="GO:0046872">
    <property type="term" value="F:metal ion binding"/>
    <property type="evidence" value="ECO:0007669"/>
    <property type="project" value="UniProtKB-KW"/>
</dbReference>
<keyword evidence="2" id="KW-0479">Metal-binding</keyword>
<feature type="domain" description="4Fe-4S ferredoxin-type" evidence="6">
    <location>
        <begin position="3"/>
        <end position="42"/>
    </location>
</feature>
<proteinExistence type="predicted"/>
<dbReference type="SUPFAM" id="SSF54862">
    <property type="entry name" value="4Fe-4S ferredoxins"/>
    <property type="match status" value="1"/>
</dbReference>
<reference evidence="7 8" key="1">
    <citation type="submission" date="2016-10" db="EMBL/GenBank/DDBJ databases">
        <authorList>
            <person name="de Groot N.N."/>
        </authorList>
    </citation>
    <scope>NUCLEOTIDE SEQUENCE [LARGE SCALE GENOMIC DNA]</scope>
    <source>
        <strain evidence="7 8">DSM 23413</strain>
    </source>
</reference>
<dbReference type="AlphaFoldDB" id="A0A1H5ZCP4"/>
<keyword evidence="3" id="KW-0408">Iron</keyword>
<dbReference type="EMBL" id="FNVD01000036">
    <property type="protein sequence ID" value="SEG34168.1"/>
    <property type="molecule type" value="Genomic_DNA"/>
</dbReference>
<dbReference type="PANTHER" id="PTHR43177">
    <property type="entry name" value="PROTEIN NRFC"/>
    <property type="match status" value="1"/>
</dbReference>
<dbReference type="InterPro" id="IPR050954">
    <property type="entry name" value="ET_IronSulfur_Cluster-Binding"/>
</dbReference>
<dbReference type="Gene3D" id="3.30.70.20">
    <property type="match status" value="2"/>
</dbReference>
<name>A0A1H5ZCP4_9RHOB</name>
<feature type="region of interest" description="Disordered" evidence="5">
    <location>
        <begin position="76"/>
        <end position="104"/>
    </location>
</feature>
<evidence type="ECO:0000256" key="5">
    <source>
        <dbReference type="SAM" id="MobiDB-lite"/>
    </source>
</evidence>
<dbReference type="Proteomes" id="UP000236742">
    <property type="component" value="Unassembled WGS sequence"/>
</dbReference>
<evidence type="ECO:0000256" key="1">
    <source>
        <dbReference type="ARBA" id="ARBA00022485"/>
    </source>
</evidence>
<keyword evidence="4" id="KW-0411">Iron-sulfur</keyword>
<evidence type="ECO:0000256" key="4">
    <source>
        <dbReference type="ARBA" id="ARBA00023014"/>
    </source>
</evidence>
<protein>
    <submittedName>
        <fullName evidence="7">Tetrathionate reductase subunit B</fullName>
    </submittedName>
</protein>
<gene>
    <name evidence="7" type="ORF">SAMN05421751_1364</name>
</gene>
<dbReference type="Pfam" id="PF13247">
    <property type="entry name" value="Fer4_11"/>
    <property type="match status" value="1"/>
</dbReference>
<dbReference type="GO" id="GO:0051539">
    <property type="term" value="F:4 iron, 4 sulfur cluster binding"/>
    <property type="evidence" value="ECO:0007669"/>
    <property type="project" value="UniProtKB-KW"/>
</dbReference>
<organism evidence="7 8">
    <name type="scientific">Jhaorihella thermophila</name>
    <dbReference type="NCBI Taxonomy" id="488547"/>
    <lineage>
        <taxon>Bacteria</taxon>
        <taxon>Pseudomonadati</taxon>
        <taxon>Pseudomonadota</taxon>
        <taxon>Alphaproteobacteria</taxon>
        <taxon>Rhodobacterales</taxon>
        <taxon>Paracoccaceae</taxon>
        <taxon>Jhaorihella</taxon>
    </lineage>
</organism>
<evidence type="ECO:0000313" key="7">
    <source>
        <dbReference type="EMBL" id="SEG34168.1"/>
    </source>
</evidence>
<feature type="compositionally biased region" description="Basic and acidic residues" evidence="5">
    <location>
        <begin position="78"/>
        <end position="87"/>
    </location>
</feature>
<dbReference type="PANTHER" id="PTHR43177:SF3">
    <property type="entry name" value="PROTEIN NRFC HOMOLOG"/>
    <property type="match status" value="1"/>
</dbReference>
<dbReference type="InterPro" id="IPR017896">
    <property type="entry name" value="4Fe4S_Fe-S-bd"/>
</dbReference>
<sequence length="104" mass="11717">MRFVNEDTGTADKCDFCIHRVSQGLQPACVEACPSRARIFGDLNDPESEVSKLIAENPVTVLRPEKGTGPNVYYIGADHTDEKDPRPDGMYVDVKTNRRHLERR</sequence>
<keyword evidence="8" id="KW-1185">Reference proteome</keyword>
<evidence type="ECO:0000259" key="6">
    <source>
        <dbReference type="Pfam" id="PF13247"/>
    </source>
</evidence>
<evidence type="ECO:0000256" key="2">
    <source>
        <dbReference type="ARBA" id="ARBA00022723"/>
    </source>
</evidence>
<keyword evidence="1" id="KW-0004">4Fe-4S</keyword>
<accession>A0A1H5ZCP4</accession>